<protein>
    <submittedName>
        <fullName evidence="4">Efflux transporter, outer membrane factor (OMF) lipoprotein, NodT family</fullName>
    </submittedName>
</protein>
<organism evidence="4 5">
    <name type="scientific">Methylocapsa palsarum</name>
    <dbReference type="NCBI Taxonomy" id="1612308"/>
    <lineage>
        <taxon>Bacteria</taxon>
        <taxon>Pseudomonadati</taxon>
        <taxon>Pseudomonadota</taxon>
        <taxon>Alphaproteobacteria</taxon>
        <taxon>Hyphomicrobiales</taxon>
        <taxon>Beijerinckiaceae</taxon>
        <taxon>Methylocapsa</taxon>
    </lineage>
</organism>
<dbReference type="PANTHER" id="PTHR30203">
    <property type="entry name" value="OUTER MEMBRANE CATION EFFLUX PROTEIN"/>
    <property type="match status" value="1"/>
</dbReference>
<evidence type="ECO:0000313" key="5">
    <source>
        <dbReference type="Proteomes" id="UP000198755"/>
    </source>
</evidence>
<evidence type="ECO:0000256" key="2">
    <source>
        <dbReference type="RuleBase" id="RU362097"/>
    </source>
</evidence>
<dbReference type="RefSeq" id="WP_244532420.1">
    <property type="nucleotide sequence ID" value="NZ_FOSN01000026.1"/>
</dbReference>
<feature type="chain" id="PRO_5011332362" evidence="2">
    <location>
        <begin position="18"/>
        <end position="475"/>
    </location>
</feature>
<keyword evidence="2" id="KW-0564">Palmitate</keyword>
<keyword evidence="2" id="KW-0812">Transmembrane</keyword>
<accession>A0A1I4CQ55</accession>
<dbReference type="EMBL" id="FOSN01000026">
    <property type="protein sequence ID" value="SFK82770.1"/>
    <property type="molecule type" value="Genomic_DNA"/>
</dbReference>
<dbReference type="Gene3D" id="1.20.1600.10">
    <property type="entry name" value="Outer membrane efflux proteins (OEP)"/>
    <property type="match status" value="1"/>
</dbReference>
<dbReference type="Proteomes" id="UP000198755">
    <property type="component" value="Unassembled WGS sequence"/>
</dbReference>
<proteinExistence type="inferred from homology"/>
<keyword evidence="2 4" id="KW-0449">Lipoprotein</keyword>
<gene>
    <name evidence="4" type="ORF">SAMN05444581_12618</name>
</gene>
<comment type="subcellular location">
    <subcellularLocation>
        <location evidence="2">Cell membrane</location>
        <topology evidence="2">Lipid-anchor</topology>
    </subcellularLocation>
</comment>
<dbReference type="PANTHER" id="PTHR30203:SF33">
    <property type="entry name" value="BLR4455 PROTEIN"/>
    <property type="match status" value="1"/>
</dbReference>
<feature type="signal peptide" evidence="2">
    <location>
        <begin position="1"/>
        <end position="17"/>
    </location>
</feature>
<dbReference type="InterPro" id="IPR010131">
    <property type="entry name" value="MdtP/NodT-like"/>
</dbReference>
<evidence type="ECO:0000256" key="1">
    <source>
        <dbReference type="ARBA" id="ARBA00007613"/>
    </source>
</evidence>
<keyword evidence="2" id="KW-1134">Transmembrane beta strand</keyword>
<dbReference type="NCBIfam" id="TIGR01845">
    <property type="entry name" value="outer_NodT"/>
    <property type="match status" value="1"/>
</dbReference>
<reference evidence="4 5" key="1">
    <citation type="submission" date="2016-10" db="EMBL/GenBank/DDBJ databases">
        <authorList>
            <person name="de Groot N.N."/>
        </authorList>
    </citation>
    <scope>NUCLEOTIDE SEQUENCE [LARGE SCALE GENOMIC DNA]</scope>
    <source>
        <strain evidence="4 5">NE2</strain>
    </source>
</reference>
<sequence>MTSLNHLRRRAAAFALAAGVCGCAVGPNFEPPPPPEATRFTPERTASPGNGQHFVEGADVARDWWRAFGSKPLDDLVRRAIAQNPTLDAAEAAIRVAYYAAEAQKGVSLPQISANSLSQSGVASNAIPSDPATQLTYSLFTKQIIVSFTPDIWGANSRSVESLEAQTQIQQLRLEAAYLALAANVVATAIEEASLRGQINAARNIVAIEKELLQLLRRQLASGSVSGADLLSQEAALAQAEEILPPLEKRLAQQRNLLTALAGQYSGDEIAETFDLRRLTLPRAVPLVLPAQLVARRPDIQAAQANIHSAGALVGVAVAARLPNIMLSANGGSSALNFGQLFAPGTGFYVLAASATQPIFDGMTLLNKQKAAEAGLGQAEAQYRSVVINAFENVADALRALQVDARAVQAAAKAEEAARRSLDIVRLQARFGHVNQLAVLNAQQTYLQASIARVIADSDRLSDTAALFMAIGGGW</sequence>
<dbReference type="GO" id="GO:0015562">
    <property type="term" value="F:efflux transmembrane transporter activity"/>
    <property type="evidence" value="ECO:0007669"/>
    <property type="project" value="InterPro"/>
</dbReference>
<evidence type="ECO:0000313" key="4">
    <source>
        <dbReference type="EMBL" id="SFK82770.1"/>
    </source>
</evidence>
<keyword evidence="2" id="KW-0732">Signal</keyword>
<comment type="similarity">
    <text evidence="1 2">Belongs to the outer membrane factor (OMF) (TC 1.B.17) family.</text>
</comment>
<dbReference type="SUPFAM" id="SSF56954">
    <property type="entry name" value="Outer membrane efflux proteins (OEP)"/>
    <property type="match status" value="1"/>
</dbReference>
<dbReference type="Pfam" id="PF02321">
    <property type="entry name" value="OEP"/>
    <property type="match status" value="2"/>
</dbReference>
<keyword evidence="2" id="KW-0472">Membrane</keyword>
<dbReference type="InterPro" id="IPR003423">
    <property type="entry name" value="OMP_efflux"/>
</dbReference>
<dbReference type="Gene3D" id="2.20.200.10">
    <property type="entry name" value="Outer membrane efflux proteins (OEP)"/>
    <property type="match status" value="1"/>
</dbReference>
<evidence type="ECO:0000256" key="3">
    <source>
        <dbReference type="SAM" id="MobiDB-lite"/>
    </source>
</evidence>
<dbReference type="AlphaFoldDB" id="A0A1I4CQ55"/>
<keyword evidence="5" id="KW-1185">Reference proteome</keyword>
<name>A0A1I4CQ55_9HYPH</name>
<dbReference type="STRING" id="1612308.SAMN05444581_12618"/>
<feature type="region of interest" description="Disordered" evidence="3">
    <location>
        <begin position="31"/>
        <end position="52"/>
    </location>
</feature>
<dbReference type="GO" id="GO:0005886">
    <property type="term" value="C:plasma membrane"/>
    <property type="evidence" value="ECO:0007669"/>
    <property type="project" value="UniProtKB-SubCell"/>
</dbReference>